<sequence>MTTSYLSVDGGRIAYEVAGDGPLVVCVPGMGDVRQVFRNTAPALVAAGYRVAVMDLRGHGESDTTFTTYDDPSAARDLLALIDHLGGPAVVLGSSMGAATAVLAATERPAAVTGFVLLGPFVRGGPSGFAALMVKLAFLKPWGPAFWRSYYKKFYPGRPPADLAEHIERIGRSQARPGAWTAFKRTAFAGHGESAAVVDRVRGVPTLVVMGEKDPDWKDPVAEANWLADTLDGELLLVPDAGHYPMAEYPETVGPAVVAFVGKVTARA</sequence>
<dbReference type="Proteomes" id="UP000612585">
    <property type="component" value="Unassembled WGS sequence"/>
</dbReference>
<feature type="domain" description="AB hydrolase-1" evidence="1">
    <location>
        <begin position="24"/>
        <end position="253"/>
    </location>
</feature>
<dbReference type="Pfam" id="PF12697">
    <property type="entry name" value="Abhydrolase_6"/>
    <property type="match status" value="1"/>
</dbReference>
<dbReference type="SUPFAM" id="SSF53474">
    <property type="entry name" value="alpha/beta-Hydrolases"/>
    <property type="match status" value="1"/>
</dbReference>
<dbReference type="InterPro" id="IPR000639">
    <property type="entry name" value="Epox_hydrolase-like"/>
</dbReference>
<evidence type="ECO:0000313" key="2">
    <source>
        <dbReference type="EMBL" id="GIJ53124.1"/>
    </source>
</evidence>
<gene>
    <name evidence="2" type="ORF">Vau01_006400</name>
</gene>
<dbReference type="EMBL" id="BOPG01000004">
    <property type="protein sequence ID" value="GIJ53124.1"/>
    <property type="molecule type" value="Genomic_DNA"/>
</dbReference>
<evidence type="ECO:0000313" key="3">
    <source>
        <dbReference type="Proteomes" id="UP000612585"/>
    </source>
</evidence>
<dbReference type="AlphaFoldDB" id="A0A8J4DWR3"/>
<dbReference type="InterPro" id="IPR000073">
    <property type="entry name" value="AB_hydrolase_1"/>
</dbReference>
<accession>A0A8J4DWR3</accession>
<protein>
    <submittedName>
        <fullName evidence="2">Hydrolase</fullName>
    </submittedName>
</protein>
<reference evidence="2" key="1">
    <citation type="submission" date="2021-01" db="EMBL/GenBank/DDBJ databases">
        <title>Whole genome shotgun sequence of Virgisporangium aurantiacum NBRC 16421.</title>
        <authorList>
            <person name="Komaki H."/>
            <person name="Tamura T."/>
        </authorList>
    </citation>
    <scope>NUCLEOTIDE SEQUENCE</scope>
    <source>
        <strain evidence="2">NBRC 16421</strain>
    </source>
</reference>
<dbReference type="InterPro" id="IPR029058">
    <property type="entry name" value="AB_hydrolase_fold"/>
</dbReference>
<keyword evidence="3" id="KW-1185">Reference proteome</keyword>
<dbReference type="Gene3D" id="3.40.50.1820">
    <property type="entry name" value="alpha/beta hydrolase"/>
    <property type="match status" value="1"/>
</dbReference>
<evidence type="ECO:0000259" key="1">
    <source>
        <dbReference type="Pfam" id="PF12697"/>
    </source>
</evidence>
<dbReference type="PRINTS" id="PR00412">
    <property type="entry name" value="EPOXHYDRLASE"/>
</dbReference>
<dbReference type="RefSeq" id="WP_203986936.1">
    <property type="nucleotide sequence ID" value="NZ_BOPG01000004.1"/>
</dbReference>
<comment type="caution">
    <text evidence="2">The sequence shown here is derived from an EMBL/GenBank/DDBJ whole genome shotgun (WGS) entry which is preliminary data.</text>
</comment>
<dbReference type="PANTHER" id="PTHR46438">
    <property type="entry name" value="ALPHA/BETA-HYDROLASES SUPERFAMILY PROTEIN"/>
    <property type="match status" value="1"/>
</dbReference>
<name>A0A8J4DWR3_9ACTN</name>
<proteinExistence type="predicted"/>
<dbReference type="GO" id="GO:0016787">
    <property type="term" value="F:hydrolase activity"/>
    <property type="evidence" value="ECO:0007669"/>
    <property type="project" value="UniProtKB-KW"/>
</dbReference>
<organism evidence="2 3">
    <name type="scientific">Virgisporangium aurantiacum</name>
    <dbReference type="NCBI Taxonomy" id="175570"/>
    <lineage>
        <taxon>Bacteria</taxon>
        <taxon>Bacillati</taxon>
        <taxon>Actinomycetota</taxon>
        <taxon>Actinomycetes</taxon>
        <taxon>Micromonosporales</taxon>
        <taxon>Micromonosporaceae</taxon>
        <taxon>Virgisporangium</taxon>
    </lineage>
</organism>
<dbReference type="PRINTS" id="PR00111">
    <property type="entry name" value="ABHYDROLASE"/>
</dbReference>
<keyword evidence="2" id="KW-0378">Hydrolase</keyword>